<evidence type="ECO:0000256" key="1">
    <source>
        <dbReference type="SAM" id="Phobius"/>
    </source>
</evidence>
<proteinExistence type="predicted"/>
<comment type="caution">
    <text evidence="2">The sequence shown here is derived from an EMBL/GenBank/DDBJ whole genome shotgun (WGS) entry which is preliminary data.</text>
</comment>
<organism evidence="2">
    <name type="scientific">Herbaspirillum huttiense subsp. nephrolepidis</name>
    <dbReference type="NCBI Taxonomy" id="3075126"/>
    <lineage>
        <taxon>Bacteria</taxon>
        <taxon>Pseudomonadati</taxon>
        <taxon>Pseudomonadota</taxon>
        <taxon>Betaproteobacteria</taxon>
        <taxon>Burkholderiales</taxon>
        <taxon>Oxalobacteraceae</taxon>
        <taxon>Herbaspirillum</taxon>
    </lineage>
</organism>
<reference evidence="2" key="1">
    <citation type="submission" date="2023-02" db="EMBL/GenBank/DDBJ databases">
        <title>Description of Herbaspirillum huttiense subsp. nephrolepsisexaltata and Herbaspirillum huttiense subsp. lycopersicon.</title>
        <authorList>
            <person name="Poudel M."/>
            <person name="Sharma A."/>
            <person name="Goss E."/>
            <person name="Tapia J.H."/>
            <person name="Harmon C.M."/>
            <person name="Jones J.B."/>
        </authorList>
    </citation>
    <scope>NUCLEOTIDE SEQUENCE</scope>
    <source>
        <strain evidence="2">NC40101</strain>
    </source>
</reference>
<dbReference type="EMBL" id="JAVRAA010000003">
    <property type="protein sequence ID" value="MDT0336519.1"/>
    <property type="molecule type" value="Genomic_DNA"/>
</dbReference>
<gene>
    <name evidence="2" type="ORF">RJN63_06770</name>
</gene>
<dbReference type="GeneID" id="90167429"/>
<evidence type="ECO:0000313" key="2">
    <source>
        <dbReference type="EMBL" id="MDT0336519.1"/>
    </source>
</evidence>
<accession>A0AAE4K731</accession>
<sequence length="51" mass="5747">MQHFDLVNVLIIVLAAVALIGGALLHKRALKKALIESDKLPVRGLRRYRQQ</sequence>
<keyword evidence="1" id="KW-1133">Transmembrane helix</keyword>
<keyword evidence="1" id="KW-0472">Membrane</keyword>
<feature type="transmembrane region" description="Helical" evidence="1">
    <location>
        <begin position="6"/>
        <end position="25"/>
    </location>
</feature>
<dbReference type="AlphaFoldDB" id="A0AAE4K731"/>
<dbReference type="RefSeq" id="WP_166675113.1">
    <property type="nucleotide sequence ID" value="NZ_JAVLSM010000004.1"/>
</dbReference>
<name>A0AAE4K731_9BURK</name>
<keyword evidence="1" id="KW-0812">Transmembrane</keyword>
<protein>
    <submittedName>
        <fullName evidence="2">Uncharacterized protein</fullName>
    </submittedName>
</protein>